<dbReference type="RefSeq" id="WP_241367569.1">
    <property type="nucleotide sequence ID" value="NZ_JAKZFC010000001.1"/>
</dbReference>
<keyword evidence="2" id="KW-1185">Reference proteome</keyword>
<dbReference type="EMBL" id="JAKZFC010000001">
    <property type="protein sequence ID" value="MCH7320555.1"/>
    <property type="molecule type" value="Genomic_DNA"/>
</dbReference>
<dbReference type="Proteomes" id="UP001316087">
    <property type="component" value="Unassembled WGS sequence"/>
</dbReference>
<organism evidence="1 2">
    <name type="scientific">Solibacillus palustris</name>
    <dbReference type="NCBI Taxonomy" id="2908203"/>
    <lineage>
        <taxon>Bacteria</taxon>
        <taxon>Bacillati</taxon>
        <taxon>Bacillota</taxon>
        <taxon>Bacilli</taxon>
        <taxon>Bacillales</taxon>
        <taxon>Caryophanaceae</taxon>
        <taxon>Solibacillus</taxon>
    </lineage>
</organism>
<reference evidence="1 2" key="1">
    <citation type="submission" date="2022-03" db="EMBL/GenBank/DDBJ databases">
        <authorList>
            <person name="Jo J.-H."/>
            <person name="Im W.-T."/>
        </authorList>
    </citation>
    <scope>NUCLEOTIDE SEQUENCE [LARGE SCALE GENOMIC DNA]</scope>
    <source>
        <strain evidence="1 2">MA9</strain>
    </source>
</reference>
<accession>A0ABS9U886</accession>
<protein>
    <submittedName>
        <fullName evidence="1">Stage II sporulation protein R</fullName>
    </submittedName>
</protein>
<comment type="caution">
    <text evidence="1">The sequence shown here is derived from an EMBL/GenBank/DDBJ whole genome shotgun (WGS) entry which is preliminary data.</text>
</comment>
<dbReference type="InterPro" id="IPR014202">
    <property type="entry name" value="Spore_II_R"/>
</dbReference>
<evidence type="ECO:0000313" key="1">
    <source>
        <dbReference type="EMBL" id="MCH7320555.1"/>
    </source>
</evidence>
<name>A0ABS9U886_9BACL</name>
<evidence type="ECO:0000313" key="2">
    <source>
        <dbReference type="Proteomes" id="UP001316087"/>
    </source>
</evidence>
<proteinExistence type="predicted"/>
<sequence length="198" mass="23637">MLNDYEIIKKSKWWIASWKLLAMTFVLYSALIMIPTVVADVQAERQQLNEQLKIRVIANSSSKADQLIKQQVVDNIQYFIESSDEWTVDNQGMERIVQEIQKNYPQLKFRYEFGDNLMPPKWQFGEFYPQNHYYSVNFIIGQGRGENWFCSVFPTLCVPKKQEVSERPQFYLNEWWNKKKNKNNPQISENYPQSPVNY</sequence>
<gene>
    <name evidence="1" type="ORF">LZ480_01540</name>
</gene>
<dbReference type="Pfam" id="PF09551">
    <property type="entry name" value="Spore_II_R"/>
    <property type="match status" value="1"/>
</dbReference>